<comment type="caution">
    <text evidence="1">The sequence shown here is derived from an EMBL/GenBank/DDBJ whole genome shotgun (WGS) entry which is preliminary data.</text>
</comment>
<organism evidence="1 2">
    <name type="scientific">Marinifilum caeruleilacunae</name>
    <dbReference type="NCBI Taxonomy" id="2499076"/>
    <lineage>
        <taxon>Bacteria</taxon>
        <taxon>Pseudomonadati</taxon>
        <taxon>Bacteroidota</taxon>
        <taxon>Bacteroidia</taxon>
        <taxon>Marinilabiliales</taxon>
        <taxon>Marinifilaceae</taxon>
    </lineage>
</organism>
<protein>
    <submittedName>
        <fullName evidence="1">DUF4249 domain-containing protein</fullName>
    </submittedName>
</protein>
<dbReference type="PROSITE" id="PS51257">
    <property type="entry name" value="PROKAR_LIPOPROTEIN"/>
    <property type="match status" value="1"/>
</dbReference>
<evidence type="ECO:0000313" key="1">
    <source>
        <dbReference type="EMBL" id="NOU60269.1"/>
    </source>
</evidence>
<accession>A0ABX1WVX2</accession>
<sequence length="397" mass="45524">MYIKTDSLKSLLTILLLVFASCLDPYEVEVNNYENLLVIEAMVTDEFKTHKVQITRSISNLDEIPLPEENAQVTISCSDGTNEVLKEITPGVYVTDSTKFRATFDKSYKLQVKTSGGAIYESNNCKLANRTTISDIYYQRDVEYNRENNRIEGVRFFVDGIAKDGDHIRWIYEEDWKFSVPFPSQYEFTTEQELEPISAYNKYCWKKNKSINITLASFSNQELPIIQGKEICFIPSTLSDRFSLKYSILIKQLSISAEEYNYWNKIKQSSENVGGIFGNQPFHVQGNIKNIANDKEVVLGYFQLATVSSERIYIDYNEAFSMGMTSMNVKSGCKTDTIFIGNDEFYSLYEIYDYHVLNGKLALFDLTYDQDGLILTDPECADCSLSGSPRKPSFWED</sequence>
<proteinExistence type="predicted"/>
<reference evidence="1 2" key="1">
    <citation type="submission" date="2018-12" db="EMBL/GenBank/DDBJ databases">
        <title>Marinifilum JC070 sp. nov., a marine bacterium isolated from Yongle Blue Hole in the South China Sea.</title>
        <authorList>
            <person name="Fu T."/>
        </authorList>
    </citation>
    <scope>NUCLEOTIDE SEQUENCE [LARGE SCALE GENOMIC DNA]</scope>
    <source>
        <strain evidence="1 2">JC070</strain>
    </source>
</reference>
<keyword evidence="2" id="KW-1185">Reference proteome</keyword>
<evidence type="ECO:0000313" key="2">
    <source>
        <dbReference type="Proteomes" id="UP000732105"/>
    </source>
</evidence>
<dbReference type="Proteomes" id="UP000732105">
    <property type="component" value="Unassembled WGS sequence"/>
</dbReference>
<name>A0ABX1WVX2_9BACT</name>
<dbReference type="InterPro" id="IPR025345">
    <property type="entry name" value="DUF4249"/>
</dbReference>
<dbReference type="EMBL" id="RZNH01000015">
    <property type="protein sequence ID" value="NOU60269.1"/>
    <property type="molecule type" value="Genomic_DNA"/>
</dbReference>
<dbReference type="Pfam" id="PF14054">
    <property type="entry name" value="DUF4249"/>
    <property type="match status" value="1"/>
</dbReference>
<gene>
    <name evidence="1" type="ORF">ELS83_10560</name>
</gene>